<accession>A0A6J6ILG4</accession>
<dbReference type="EMBL" id="CAEZVH010000050">
    <property type="protein sequence ID" value="CAB4625421.1"/>
    <property type="molecule type" value="Genomic_DNA"/>
</dbReference>
<dbReference type="Gene3D" id="3.20.20.100">
    <property type="entry name" value="NADP-dependent oxidoreductase domain"/>
    <property type="match status" value="1"/>
</dbReference>
<organism evidence="2">
    <name type="scientific">freshwater metagenome</name>
    <dbReference type="NCBI Taxonomy" id="449393"/>
    <lineage>
        <taxon>unclassified sequences</taxon>
        <taxon>metagenomes</taxon>
        <taxon>ecological metagenomes</taxon>
    </lineage>
</organism>
<dbReference type="PANTHER" id="PTHR43364:SF6">
    <property type="entry name" value="OXIDOREDUCTASE-RELATED"/>
    <property type="match status" value="1"/>
</dbReference>
<dbReference type="InterPro" id="IPR036812">
    <property type="entry name" value="NAD(P)_OxRdtase_dom_sf"/>
</dbReference>
<dbReference type="InterPro" id="IPR023210">
    <property type="entry name" value="NADP_OxRdtase_dom"/>
</dbReference>
<protein>
    <submittedName>
        <fullName evidence="2">Unannotated protein</fullName>
    </submittedName>
</protein>
<dbReference type="InterPro" id="IPR050523">
    <property type="entry name" value="AKR_Detox_Biosynth"/>
</dbReference>
<dbReference type="PANTHER" id="PTHR43364">
    <property type="entry name" value="NADH-SPECIFIC METHYLGLYOXAL REDUCTASE-RELATED"/>
    <property type="match status" value="1"/>
</dbReference>
<evidence type="ECO:0000313" key="2">
    <source>
        <dbReference type="EMBL" id="CAB4625421.1"/>
    </source>
</evidence>
<dbReference type="Pfam" id="PF00248">
    <property type="entry name" value="Aldo_ket_red"/>
    <property type="match status" value="1"/>
</dbReference>
<dbReference type="SUPFAM" id="SSF51430">
    <property type="entry name" value="NAD(P)-linked oxidoreductase"/>
    <property type="match status" value="1"/>
</dbReference>
<evidence type="ECO:0000259" key="1">
    <source>
        <dbReference type="Pfam" id="PF00248"/>
    </source>
</evidence>
<reference evidence="2" key="1">
    <citation type="submission" date="2020-05" db="EMBL/GenBank/DDBJ databases">
        <authorList>
            <person name="Chiriac C."/>
            <person name="Salcher M."/>
            <person name="Ghai R."/>
            <person name="Kavagutti S V."/>
        </authorList>
    </citation>
    <scope>NUCLEOTIDE SEQUENCE</scope>
</reference>
<feature type="domain" description="NADP-dependent oxidoreductase" evidence="1">
    <location>
        <begin position="19"/>
        <end position="312"/>
    </location>
</feature>
<dbReference type="CDD" id="cd19081">
    <property type="entry name" value="AKR_AKR9C1"/>
    <property type="match status" value="1"/>
</dbReference>
<proteinExistence type="predicted"/>
<gene>
    <name evidence="2" type="ORF">UFOPK1951_00556</name>
</gene>
<dbReference type="AlphaFoldDB" id="A0A6J6ILG4"/>
<dbReference type="GO" id="GO:0005829">
    <property type="term" value="C:cytosol"/>
    <property type="evidence" value="ECO:0007669"/>
    <property type="project" value="TreeGrafter"/>
</dbReference>
<sequence length="314" mass="34204">MPYVVSMFTLPKTDLLVHPLCLGANVFGWSADEAQSFEVLDAYAAAGGNFIDTADVYSEWKDGNSGGESEIILGNWMKARKNRDKIILATKVAKLSTRRGLSPENITVALGDSLRRLQTDYVDIYYSHEDDLKVPTEDTLATYTEHVKAGKIRYIAASQHSGARLQHALDVAKANNLASYIALQDHYNLITRNPFEAEQAAVVTKNGLSALPFYGLAKGFLSGKYRPGITVESVRAEAVKEYMTPTGWATIDALDAIAKNHGASMSAVALAWLRSNPAVSAPIASARTVEQLLEIIQIIKLSAEEVEQLNSASR</sequence>
<name>A0A6J6ILG4_9ZZZZ</name>